<evidence type="ECO:0000256" key="1">
    <source>
        <dbReference type="SAM" id="Phobius"/>
    </source>
</evidence>
<dbReference type="RefSeq" id="WP_311944391.1">
    <property type="nucleotide sequence ID" value="NZ_JAVSCS010000050.1"/>
</dbReference>
<keyword evidence="1" id="KW-0472">Membrane</keyword>
<keyword evidence="1" id="KW-0812">Transmembrane</keyword>
<feature type="transmembrane region" description="Helical" evidence="1">
    <location>
        <begin position="34"/>
        <end position="52"/>
    </location>
</feature>
<keyword evidence="3" id="KW-1185">Reference proteome</keyword>
<comment type="caution">
    <text evidence="2">The sequence shown here is derived from an EMBL/GenBank/DDBJ whole genome shotgun (WGS) entry which is preliminary data.</text>
</comment>
<sequence>MTAPIARLLAPEITLFACASLVHAGLLPFGEPHSRAATAEAIIAVILALGFATGLVRPSLARHAALVAQGLALLGTLVGAFTIAIGIGPQTGGDTIFHVVLVAVLVFGLWLAARSWQR</sequence>
<reference evidence="2 3" key="1">
    <citation type="submission" date="2024-07" db="EMBL/GenBank/DDBJ databases">
        <title>Description of Labrys sedimenti sp. nov., isolated from a diclofenac-degrading enrichment culture.</title>
        <authorList>
            <person name="Tancsics A."/>
            <person name="Csepanyi A."/>
        </authorList>
    </citation>
    <scope>NUCLEOTIDE SEQUENCE [LARGE SCALE GENOMIC DNA]</scope>
    <source>
        <strain evidence="2 3">LMG 23578</strain>
    </source>
</reference>
<dbReference type="Proteomes" id="UP001555786">
    <property type="component" value="Unassembled WGS sequence"/>
</dbReference>
<feature type="transmembrane region" description="Helical" evidence="1">
    <location>
        <begin position="64"/>
        <end position="89"/>
    </location>
</feature>
<evidence type="ECO:0000313" key="2">
    <source>
        <dbReference type="EMBL" id="MEW9305221.1"/>
    </source>
</evidence>
<dbReference type="EMBL" id="JBFNQD010000001">
    <property type="protein sequence ID" value="MEW9305221.1"/>
    <property type="molecule type" value="Genomic_DNA"/>
</dbReference>
<protein>
    <submittedName>
        <fullName evidence="2">Uncharacterized protein</fullName>
    </submittedName>
</protein>
<name>A0ABV3PHW3_9HYPH</name>
<evidence type="ECO:0000313" key="3">
    <source>
        <dbReference type="Proteomes" id="UP001555786"/>
    </source>
</evidence>
<feature type="transmembrane region" description="Helical" evidence="1">
    <location>
        <begin position="95"/>
        <end position="113"/>
    </location>
</feature>
<accession>A0ABV3PHW3</accession>
<gene>
    <name evidence="2" type="ORF">ABXS05_06720</name>
</gene>
<proteinExistence type="predicted"/>
<keyword evidence="1" id="KW-1133">Transmembrane helix</keyword>
<organism evidence="2 3">
    <name type="scientific">Labrys neptuniae</name>
    <dbReference type="NCBI Taxonomy" id="376174"/>
    <lineage>
        <taxon>Bacteria</taxon>
        <taxon>Pseudomonadati</taxon>
        <taxon>Pseudomonadota</taxon>
        <taxon>Alphaproteobacteria</taxon>
        <taxon>Hyphomicrobiales</taxon>
        <taxon>Xanthobacteraceae</taxon>
        <taxon>Labrys</taxon>
    </lineage>
</organism>